<proteinExistence type="predicted"/>
<dbReference type="Proteomes" id="UP001497457">
    <property type="component" value="Chromosome 15b"/>
</dbReference>
<dbReference type="AlphaFoldDB" id="A0ABC8XYI1"/>
<protein>
    <submittedName>
        <fullName evidence="2">Uncharacterized protein</fullName>
    </submittedName>
</protein>
<accession>A0ABC8XYI1</accession>
<name>A0ABC8XYI1_9POAL</name>
<evidence type="ECO:0000313" key="2">
    <source>
        <dbReference type="EMBL" id="CAL4931693.1"/>
    </source>
</evidence>
<keyword evidence="3" id="KW-1185">Reference proteome</keyword>
<evidence type="ECO:0000313" key="3">
    <source>
        <dbReference type="Proteomes" id="UP001497457"/>
    </source>
</evidence>
<dbReference type="EMBL" id="OZ075125">
    <property type="protein sequence ID" value="CAL4931693.1"/>
    <property type="molecule type" value="Genomic_DNA"/>
</dbReference>
<dbReference type="PANTHER" id="PTHR31439:SF7">
    <property type="entry name" value="EXPRESSED PROTEIN"/>
    <property type="match status" value="1"/>
</dbReference>
<reference evidence="3" key="1">
    <citation type="submission" date="2024-06" db="EMBL/GenBank/DDBJ databases">
        <authorList>
            <person name="Ryan C."/>
        </authorList>
    </citation>
    <scope>NUCLEOTIDE SEQUENCE [LARGE SCALE GENOMIC DNA]</scope>
</reference>
<reference evidence="2 3" key="2">
    <citation type="submission" date="2024-10" db="EMBL/GenBank/DDBJ databases">
        <authorList>
            <person name="Ryan C."/>
        </authorList>
    </citation>
    <scope>NUCLEOTIDE SEQUENCE [LARGE SCALE GENOMIC DNA]</scope>
</reference>
<feature type="compositionally biased region" description="Pro residues" evidence="1">
    <location>
        <begin position="41"/>
        <end position="58"/>
    </location>
</feature>
<feature type="compositionally biased region" description="Polar residues" evidence="1">
    <location>
        <begin position="16"/>
        <end position="28"/>
    </location>
</feature>
<organism evidence="2 3">
    <name type="scientific">Urochloa decumbens</name>
    <dbReference type="NCBI Taxonomy" id="240449"/>
    <lineage>
        <taxon>Eukaryota</taxon>
        <taxon>Viridiplantae</taxon>
        <taxon>Streptophyta</taxon>
        <taxon>Embryophyta</taxon>
        <taxon>Tracheophyta</taxon>
        <taxon>Spermatophyta</taxon>
        <taxon>Magnoliopsida</taxon>
        <taxon>Liliopsida</taxon>
        <taxon>Poales</taxon>
        <taxon>Poaceae</taxon>
        <taxon>PACMAD clade</taxon>
        <taxon>Panicoideae</taxon>
        <taxon>Panicodae</taxon>
        <taxon>Paniceae</taxon>
        <taxon>Melinidinae</taxon>
        <taxon>Urochloa</taxon>
    </lineage>
</organism>
<gene>
    <name evidence="2" type="ORF">URODEC1_LOCUS27192</name>
</gene>
<feature type="region of interest" description="Disordered" evidence="1">
    <location>
        <begin position="1"/>
        <end position="63"/>
    </location>
</feature>
<dbReference type="PANTHER" id="PTHR31439">
    <property type="entry name" value="EXPRESSED PROTEIN"/>
    <property type="match status" value="1"/>
</dbReference>
<evidence type="ECO:0000256" key="1">
    <source>
        <dbReference type="SAM" id="MobiDB-lite"/>
    </source>
</evidence>
<sequence length="608" mass="64481">MPPQSSVPRHKPPPNTAENTRPKTTTPQPMDDVWPWLASLPSPPPAAEPGAAPPPPPRSLQLAASPDGASIVLQTDASTTTAGGEPQLVATFSLAIYSAGAASARWTSDGFAASSRVPLRLQLLVQLLNQVLALSPYVPSLGASSVNIAAGDAASEARVDADVVSCAVGAFGGGEADSASAAAFFSLALLLRLFWLCALDAPAEAGYLFFRDLGAGLERALAGCRPALGAFLRCVGPDLEERFMRSLGYMLAKWCLLREMQDTSATASSATKAAPQELPIPRPSRALPTACLSHAGEAHGLWVLKGYAPVLAMPRVTGGASAPITASPHEVPEEPALRYGLLHQQLEAVAQLEYAVRVRGGGRFLAVSVRVDNLRVRVARLAFRKDDGDAEDDVMDGECHFPSRIRLYVGPLLGASYATGPSLGRSTGNPERDVEMTRTVKGTFSAGAAKLACGGGAAPRMKAKVRSSARTRSRSWRWEQEAEGSAGVIEGVLYDAATGTEVSAWRPGVGGGGGAGDPRNGMRRRYGGPGRAFSKMRGLVVAGDELPEEVTWRVGREMEGRTVRWRLGLKVWVSYLPNEVRSRHFETRCVEWAHEVELPLVPIDGDES</sequence>